<evidence type="ECO:0000256" key="2">
    <source>
        <dbReference type="SAM" id="MobiDB-lite"/>
    </source>
</evidence>
<dbReference type="AlphaFoldDB" id="S7R9Q9"/>
<proteinExistence type="predicted"/>
<dbReference type="Proteomes" id="UP000030669">
    <property type="component" value="Unassembled WGS sequence"/>
</dbReference>
<name>S7R9Q9_GLOTA</name>
<dbReference type="RefSeq" id="XP_007870427.1">
    <property type="nucleotide sequence ID" value="XM_007872236.1"/>
</dbReference>
<accession>S7R9Q9</accession>
<reference evidence="3 4" key="1">
    <citation type="journal article" date="2012" name="Science">
        <title>The Paleozoic origin of enzymatic lignin decomposition reconstructed from 31 fungal genomes.</title>
        <authorList>
            <person name="Floudas D."/>
            <person name="Binder M."/>
            <person name="Riley R."/>
            <person name="Barry K."/>
            <person name="Blanchette R.A."/>
            <person name="Henrissat B."/>
            <person name="Martinez A.T."/>
            <person name="Otillar R."/>
            <person name="Spatafora J.W."/>
            <person name="Yadav J.S."/>
            <person name="Aerts A."/>
            <person name="Benoit I."/>
            <person name="Boyd A."/>
            <person name="Carlson A."/>
            <person name="Copeland A."/>
            <person name="Coutinho P.M."/>
            <person name="de Vries R.P."/>
            <person name="Ferreira P."/>
            <person name="Findley K."/>
            <person name="Foster B."/>
            <person name="Gaskell J."/>
            <person name="Glotzer D."/>
            <person name="Gorecki P."/>
            <person name="Heitman J."/>
            <person name="Hesse C."/>
            <person name="Hori C."/>
            <person name="Igarashi K."/>
            <person name="Jurgens J.A."/>
            <person name="Kallen N."/>
            <person name="Kersten P."/>
            <person name="Kohler A."/>
            <person name="Kuees U."/>
            <person name="Kumar T.K.A."/>
            <person name="Kuo A."/>
            <person name="LaButti K."/>
            <person name="Larrondo L.F."/>
            <person name="Lindquist E."/>
            <person name="Ling A."/>
            <person name="Lombard V."/>
            <person name="Lucas S."/>
            <person name="Lundell T."/>
            <person name="Martin R."/>
            <person name="McLaughlin D.J."/>
            <person name="Morgenstern I."/>
            <person name="Morin E."/>
            <person name="Murat C."/>
            <person name="Nagy L.G."/>
            <person name="Nolan M."/>
            <person name="Ohm R.A."/>
            <person name="Patyshakuliyeva A."/>
            <person name="Rokas A."/>
            <person name="Ruiz-Duenas F.J."/>
            <person name="Sabat G."/>
            <person name="Salamov A."/>
            <person name="Samejima M."/>
            <person name="Schmutz J."/>
            <person name="Slot J.C."/>
            <person name="St John F."/>
            <person name="Stenlid J."/>
            <person name="Sun H."/>
            <person name="Sun S."/>
            <person name="Syed K."/>
            <person name="Tsang A."/>
            <person name="Wiebenga A."/>
            <person name="Young D."/>
            <person name="Pisabarro A."/>
            <person name="Eastwood D.C."/>
            <person name="Martin F."/>
            <person name="Cullen D."/>
            <person name="Grigoriev I.V."/>
            <person name="Hibbett D.S."/>
        </authorList>
    </citation>
    <scope>NUCLEOTIDE SEQUENCE [LARGE SCALE GENOMIC DNA]</scope>
    <source>
        <strain evidence="3 4">ATCC 11539</strain>
    </source>
</reference>
<evidence type="ECO:0000313" key="3">
    <source>
        <dbReference type="EMBL" id="EPQ50975.1"/>
    </source>
</evidence>
<dbReference type="HOGENOM" id="CLU_1366376_0_0_1"/>
<dbReference type="EMBL" id="KB469312">
    <property type="protein sequence ID" value="EPQ50975.1"/>
    <property type="molecule type" value="Genomic_DNA"/>
</dbReference>
<dbReference type="KEGG" id="gtr:GLOTRDRAFT_141139"/>
<dbReference type="STRING" id="670483.S7R9Q9"/>
<feature type="coiled-coil region" evidence="1">
    <location>
        <begin position="87"/>
        <end position="114"/>
    </location>
</feature>
<dbReference type="OMA" id="GTDYGPD"/>
<evidence type="ECO:0000313" key="4">
    <source>
        <dbReference type="Proteomes" id="UP000030669"/>
    </source>
</evidence>
<dbReference type="GeneID" id="19304698"/>
<gene>
    <name evidence="3" type="ORF">GLOTRDRAFT_141139</name>
</gene>
<sequence>MSQIPTAVFPSQVPYLVPDFRSPSPPTSLCSSDPGHDETTISENELDDDALARKVTDMHALNEISEEERRANEDPKLPVPTSEIEERQLYERVMAKLRAAVEQLEEDERFEQLATRGARIETQPKPMSANLDVILQSLMGQSVPVQPQYHAHIQPTSERFGSPNFYLEPIPPPETPAERAARTNTAAAGQPARRAGRSRK</sequence>
<feature type="compositionally biased region" description="Low complexity" evidence="2">
    <location>
        <begin position="182"/>
        <end position="193"/>
    </location>
</feature>
<keyword evidence="1" id="KW-0175">Coiled coil</keyword>
<protein>
    <submittedName>
        <fullName evidence="3">Uncharacterized protein</fullName>
    </submittedName>
</protein>
<evidence type="ECO:0000256" key="1">
    <source>
        <dbReference type="SAM" id="Coils"/>
    </source>
</evidence>
<feature type="region of interest" description="Disordered" evidence="2">
    <location>
        <begin position="155"/>
        <end position="200"/>
    </location>
</feature>
<organism evidence="3 4">
    <name type="scientific">Gloeophyllum trabeum (strain ATCC 11539 / FP-39264 / Madison 617)</name>
    <name type="common">Brown rot fungus</name>
    <dbReference type="NCBI Taxonomy" id="670483"/>
    <lineage>
        <taxon>Eukaryota</taxon>
        <taxon>Fungi</taxon>
        <taxon>Dikarya</taxon>
        <taxon>Basidiomycota</taxon>
        <taxon>Agaricomycotina</taxon>
        <taxon>Agaricomycetes</taxon>
        <taxon>Gloeophyllales</taxon>
        <taxon>Gloeophyllaceae</taxon>
        <taxon>Gloeophyllum</taxon>
    </lineage>
</organism>
<dbReference type="OrthoDB" id="3227715at2759"/>
<feature type="compositionally biased region" description="Basic and acidic residues" evidence="2">
    <location>
        <begin position="67"/>
        <end position="76"/>
    </location>
</feature>
<feature type="region of interest" description="Disordered" evidence="2">
    <location>
        <begin position="15"/>
        <end position="83"/>
    </location>
</feature>
<dbReference type="eggNOG" id="ENOG502SRVC">
    <property type="taxonomic scope" value="Eukaryota"/>
</dbReference>
<keyword evidence="4" id="KW-1185">Reference proteome</keyword>